<protein>
    <submittedName>
        <fullName evidence="1">Uncharacterized protein</fullName>
    </submittedName>
</protein>
<proteinExistence type="predicted"/>
<dbReference type="AlphaFoldDB" id="A0A1Y5PKQ4"/>
<gene>
    <name evidence="1" type="ORF">MHPYR_730012</name>
</gene>
<accession>A0A1Y5PKQ4</accession>
<evidence type="ECO:0000313" key="1">
    <source>
        <dbReference type="EMBL" id="SBS79317.1"/>
    </source>
</evidence>
<dbReference type="EMBL" id="FLQS01000071">
    <property type="protein sequence ID" value="SBS79317.1"/>
    <property type="molecule type" value="Genomic_DNA"/>
</dbReference>
<name>A0A1Y5PKQ4_9MYCO</name>
<reference evidence="1" key="1">
    <citation type="submission" date="2016-03" db="EMBL/GenBank/DDBJ databases">
        <authorList>
            <person name="Ploux O."/>
        </authorList>
    </citation>
    <scope>NUCLEOTIDE SEQUENCE</scope>
    <source>
        <strain evidence="1">UC10</strain>
    </source>
</reference>
<organism evidence="1">
    <name type="scientific">uncultured Mycobacterium sp</name>
    <dbReference type="NCBI Taxonomy" id="171292"/>
    <lineage>
        <taxon>Bacteria</taxon>
        <taxon>Bacillati</taxon>
        <taxon>Actinomycetota</taxon>
        <taxon>Actinomycetes</taxon>
        <taxon>Mycobacteriales</taxon>
        <taxon>Mycobacteriaceae</taxon>
        <taxon>Mycobacterium</taxon>
        <taxon>environmental samples</taxon>
    </lineage>
</organism>
<sequence>MNGHDAIKASFPRAAISAVGLAHPKSPGQQALVTKKSRCCVVVATYLLHTVHVERSRDRLRQMFGPSSTNA</sequence>